<comment type="caution">
    <text evidence="1">The sequence shown here is derived from an EMBL/GenBank/DDBJ whole genome shotgun (WGS) entry which is preliminary data.</text>
</comment>
<evidence type="ECO:0000313" key="2">
    <source>
        <dbReference type="Proteomes" id="UP000075420"/>
    </source>
</evidence>
<sequence>MSMATRPDALPSDPILAAIDRAPRVQRLTPEQRAELEQDLADMAAGRARLVAHEDLPRALEELAREQDG</sequence>
<accession>A0A150PB97</accession>
<dbReference type="AlphaFoldDB" id="A0A150PB97"/>
<proteinExistence type="predicted"/>
<dbReference type="Proteomes" id="UP000075420">
    <property type="component" value="Unassembled WGS sequence"/>
</dbReference>
<evidence type="ECO:0000313" key="1">
    <source>
        <dbReference type="EMBL" id="KYF52936.1"/>
    </source>
</evidence>
<name>A0A150PB97_SORCE</name>
<gene>
    <name evidence="1" type="ORF">BE08_44915</name>
</gene>
<reference evidence="1 2" key="1">
    <citation type="submission" date="2014-02" db="EMBL/GenBank/DDBJ databases">
        <title>The small core and large imbalanced accessory genome model reveals a collaborative survival strategy of Sorangium cellulosum strains in nature.</title>
        <authorList>
            <person name="Han K."/>
            <person name="Peng R."/>
            <person name="Blom J."/>
            <person name="Li Y.-Z."/>
        </authorList>
    </citation>
    <scope>NUCLEOTIDE SEQUENCE [LARGE SCALE GENOMIC DNA]</scope>
    <source>
        <strain evidence="1 2">So0157-25</strain>
    </source>
</reference>
<dbReference type="EMBL" id="JELY01002325">
    <property type="protein sequence ID" value="KYF52936.1"/>
    <property type="molecule type" value="Genomic_DNA"/>
</dbReference>
<protein>
    <submittedName>
        <fullName evidence="1">Uncharacterized protein</fullName>
    </submittedName>
</protein>
<organism evidence="1 2">
    <name type="scientific">Sorangium cellulosum</name>
    <name type="common">Polyangium cellulosum</name>
    <dbReference type="NCBI Taxonomy" id="56"/>
    <lineage>
        <taxon>Bacteria</taxon>
        <taxon>Pseudomonadati</taxon>
        <taxon>Myxococcota</taxon>
        <taxon>Polyangia</taxon>
        <taxon>Polyangiales</taxon>
        <taxon>Polyangiaceae</taxon>
        <taxon>Sorangium</taxon>
    </lineage>
</organism>